<feature type="transmembrane region" description="Helical" evidence="2">
    <location>
        <begin position="965"/>
        <end position="987"/>
    </location>
</feature>
<feature type="transmembrane region" description="Helical" evidence="2">
    <location>
        <begin position="868"/>
        <end position="889"/>
    </location>
</feature>
<dbReference type="InParanoid" id="F0ZCN4"/>
<evidence type="ECO:0000313" key="4">
    <source>
        <dbReference type="Proteomes" id="UP000001064"/>
    </source>
</evidence>
<dbReference type="RefSeq" id="XP_003285186.1">
    <property type="nucleotide sequence ID" value="XM_003285138.1"/>
</dbReference>
<dbReference type="OrthoDB" id="539213at2759"/>
<dbReference type="OMA" id="MYFNSIC"/>
<organism evidence="3 4">
    <name type="scientific">Dictyostelium purpureum</name>
    <name type="common">Slime mold</name>
    <dbReference type="NCBI Taxonomy" id="5786"/>
    <lineage>
        <taxon>Eukaryota</taxon>
        <taxon>Amoebozoa</taxon>
        <taxon>Evosea</taxon>
        <taxon>Eumycetozoa</taxon>
        <taxon>Dictyostelia</taxon>
        <taxon>Dictyosteliales</taxon>
        <taxon>Dictyosteliaceae</taxon>
        <taxon>Dictyostelium</taxon>
    </lineage>
</organism>
<keyword evidence="2" id="KW-1133">Transmembrane helix</keyword>
<reference evidence="4" key="1">
    <citation type="journal article" date="2011" name="Genome Biol.">
        <title>Comparative genomics of the social amoebae Dictyostelium discoideum and Dictyostelium purpureum.</title>
        <authorList>
            <consortium name="US DOE Joint Genome Institute (JGI-PGF)"/>
            <person name="Sucgang R."/>
            <person name="Kuo A."/>
            <person name="Tian X."/>
            <person name="Salerno W."/>
            <person name="Parikh A."/>
            <person name="Feasley C.L."/>
            <person name="Dalin E."/>
            <person name="Tu H."/>
            <person name="Huang E."/>
            <person name="Barry K."/>
            <person name="Lindquist E."/>
            <person name="Shapiro H."/>
            <person name="Bruce D."/>
            <person name="Schmutz J."/>
            <person name="Salamov A."/>
            <person name="Fey P."/>
            <person name="Gaudet P."/>
            <person name="Anjard C."/>
            <person name="Babu M.M."/>
            <person name="Basu S."/>
            <person name="Bushmanova Y."/>
            <person name="van der Wel H."/>
            <person name="Katoh-Kurasawa M."/>
            <person name="Dinh C."/>
            <person name="Coutinho P.M."/>
            <person name="Saito T."/>
            <person name="Elias M."/>
            <person name="Schaap P."/>
            <person name="Kay R.R."/>
            <person name="Henrissat B."/>
            <person name="Eichinger L."/>
            <person name="Rivero F."/>
            <person name="Putnam N.H."/>
            <person name="West C.M."/>
            <person name="Loomis W.F."/>
            <person name="Chisholm R.L."/>
            <person name="Shaulsky G."/>
            <person name="Strassmann J.E."/>
            <person name="Queller D.C."/>
            <person name="Kuspa A."/>
            <person name="Grigoriev I.V."/>
        </authorList>
    </citation>
    <scope>NUCLEOTIDE SEQUENCE [LARGE SCALE GENOMIC DNA]</scope>
    <source>
        <strain evidence="4">QSDP1</strain>
    </source>
</reference>
<evidence type="ECO:0000256" key="2">
    <source>
        <dbReference type="SAM" id="Phobius"/>
    </source>
</evidence>
<dbReference type="STRING" id="5786.F0ZCN4"/>
<keyword evidence="2" id="KW-0812">Transmembrane</keyword>
<evidence type="ECO:0000313" key="3">
    <source>
        <dbReference type="EMBL" id="EGC38325.1"/>
    </source>
</evidence>
<keyword evidence="2" id="KW-0472">Membrane</keyword>
<sequence length="1001" mass="118085">MEKYQKIIQDYLIEELHIDINNNNNNNINNINTKNQISQEFTEPQSPQTQQEHNEAENTYTFEQKDNLINLKLNNINNSPYSIENEEYKHKILVEDLVITFEMTNEEKEYFKQVKSRYLEAKQIFLNEKLNLEEKTNQIKTILNPFEFEQYKKSNFNFFGKIPPKSRVDKGSLEYLSENYSQFSLVSMGYPLQFLKTSICKNNNRIPHLFTISKYDRSFSTFQILRNIIKNNDLFLAMYFNSICILNKSVFKDENNTSYSCEFYKRNKKKQNKLCKIIIPEPNYIDKHSVICFEGKENEPVDRRFEYSSQDLNDTLVTFRNKYRNMPNKEFGERNDKKNKDDQLADSNDNDNYYTEIKKWPIQVRIPSLKNILYGVVRELILMDKNYLDKFLNSLPIEIIEGFIKSCKDDKTPLGFYCTMVLIEKVLNSKVLNNNVQLPRIDQLIKLANDHDSYFAFMYEKSISQDIFHLQYNQDYLINIYNNLDLFKYKKWPYDDQFVLKSEENMDSLVGKPSVVCKEKFIELFNKESHNRFNESFNWNNTLMVGGFVTMCLTDSVELFKETDIDIYFFSLSESEMLERLNSFINHLKEIGDWDNYSMSKTIAGSIVLSKHYPYKHIKFHLENYVNKNHILVCSDVNSSSVAFDGENVYSLYTSMESLNYKCNFLSRSSWMLNGDIRYQGRLVKYLNRGYSMVSSDLKHLKDDEFDPHNNHSGLSLLLSCQKNNEVTQFIKSSILPLPFGPEINKNNFEKLIGDHMLISRYQTITEEYLGMIKNHPNHYPRNRKYTSLSSNMFPFLNVQPRYWYKIHFSNGQIYLFRYANIQISNLTDTPSNQNNSLSINNNNNNNNCSNPYIDNIPYGKALETQDVFFVSFVCTIVAMVCSLVILVLQLINIKVYSKHNLYLVNAISKMIAVIMLCFNLFSTLYPVLNFRSSFDKECHIFGNCIDSSNDSFIGDDKNASFQPWYSWFFNCISICFVFCGIILFFIKNKKDKYKKYQLLV</sequence>
<protein>
    <submittedName>
        <fullName evidence="3">Uncharacterized protein</fullName>
    </submittedName>
</protein>
<dbReference type="EMBL" id="GL870979">
    <property type="protein sequence ID" value="EGC38325.1"/>
    <property type="molecule type" value="Genomic_DNA"/>
</dbReference>
<dbReference type="GeneID" id="10502402"/>
<accession>F0ZCN4</accession>
<feature type="transmembrane region" description="Helical" evidence="2">
    <location>
        <begin position="901"/>
        <end position="922"/>
    </location>
</feature>
<dbReference type="eggNOG" id="ENOG502QXQ5">
    <property type="taxonomic scope" value="Eukaryota"/>
</dbReference>
<dbReference type="VEuPathDB" id="AmoebaDB:DICPUDRAFT_53413"/>
<evidence type="ECO:0000256" key="1">
    <source>
        <dbReference type="SAM" id="MobiDB-lite"/>
    </source>
</evidence>
<gene>
    <name evidence="3" type="ORF">DICPUDRAFT_53413</name>
</gene>
<name>F0ZCN4_DICPU</name>
<dbReference type="KEGG" id="dpp:DICPUDRAFT_53413"/>
<dbReference type="AlphaFoldDB" id="F0ZCN4"/>
<dbReference type="FunCoup" id="F0ZCN4">
    <property type="interactions" value="743"/>
</dbReference>
<dbReference type="Proteomes" id="UP000001064">
    <property type="component" value="Unassembled WGS sequence"/>
</dbReference>
<keyword evidence="4" id="KW-1185">Reference proteome</keyword>
<feature type="compositionally biased region" description="Basic and acidic residues" evidence="1">
    <location>
        <begin position="330"/>
        <end position="343"/>
    </location>
</feature>
<feature type="region of interest" description="Disordered" evidence="1">
    <location>
        <begin position="327"/>
        <end position="348"/>
    </location>
</feature>
<proteinExistence type="predicted"/>